<keyword evidence="3" id="KW-0479">Metal-binding</keyword>
<feature type="chain" id="PRO_5045423257" evidence="8">
    <location>
        <begin position="18"/>
        <end position="355"/>
    </location>
</feature>
<evidence type="ECO:0000313" key="11">
    <source>
        <dbReference type="Proteomes" id="UP000595448"/>
    </source>
</evidence>
<organism evidence="10 11">
    <name type="scientific">Brevundimonas vitisensis</name>
    <dbReference type="NCBI Taxonomy" id="2800818"/>
    <lineage>
        <taxon>Bacteria</taxon>
        <taxon>Pseudomonadati</taxon>
        <taxon>Pseudomonadota</taxon>
        <taxon>Alphaproteobacteria</taxon>
        <taxon>Caulobacterales</taxon>
        <taxon>Caulobacteraceae</taxon>
        <taxon>Brevundimonas</taxon>
    </lineage>
</organism>
<dbReference type="InterPro" id="IPR016047">
    <property type="entry name" value="M23ase_b-sheet_dom"/>
</dbReference>
<feature type="coiled-coil region" evidence="7">
    <location>
        <begin position="26"/>
        <end position="74"/>
    </location>
</feature>
<dbReference type="CDD" id="cd12797">
    <property type="entry name" value="M23_peptidase"/>
    <property type="match status" value="1"/>
</dbReference>
<keyword evidence="8" id="KW-0732">Signal</keyword>
<dbReference type="Gene3D" id="2.70.70.10">
    <property type="entry name" value="Glucose Permease (Domain IIA)"/>
    <property type="match status" value="1"/>
</dbReference>
<dbReference type="Pfam" id="PF01551">
    <property type="entry name" value="Peptidase_M23"/>
    <property type="match status" value="1"/>
</dbReference>
<evidence type="ECO:0000256" key="2">
    <source>
        <dbReference type="ARBA" id="ARBA00022670"/>
    </source>
</evidence>
<feature type="signal peptide" evidence="8">
    <location>
        <begin position="1"/>
        <end position="17"/>
    </location>
</feature>
<keyword evidence="4" id="KW-0378">Hydrolase</keyword>
<dbReference type="InterPro" id="IPR050570">
    <property type="entry name" value="Cell_wall_metabolism_enzyme"/>
</dbReference>
<evidence type="ECO:0000259" key="9">
    <source>
        <dbReference type="Pfam" id="PF01551"/>
    </source>
</evidence>
<evidence type="ECO:0000256" key="3">
    <source>
        <dbReference type="ARBA" id="ARBA00022723"/>
    </source>
</evidence>
<dbReference type="InterPro" id="IPR011055">
    <property type="entry name" value="Dup_hybrid_motif"/>
</dbReference>
<accession>A0ABX7BQZ7</accession>
<sequence>MSTLAAIGLLIAAPALGAVGNAPDEIARLQAEYRDEAARARRLRADAAEAEAEVADLERRLSGLRREMSGEDRQLSLQRDRLRELSAREAVLVAQLSRARARHSRLLGALQMMTRRPPPPLLVPADRAVDTVRAAILMTAMAPALQAQGEGLTGRQAELGRVRRLAVLGSERLFTTESDQGDQRAELEGQIARKSDLRTVLDAEATEAERAAAVLERRLLALGGTVPVPDRETARTATRLPGGRSRLTRPVAGAPIQRFGGSSRGWRWAATGGPVRAPAAARVVHAGALEGWGRVVILDLGPGWQVVLAGLASVSVATGDRVGDGQTLGTAGASGDIYIELRRDERPVDPSPWLR</sequence>
<evidence type="ECO:0000313" key="10">
    <source>
        <dbReference type="EMBL" id="QQQ20063.1"/>
    </source>
</evidence>
<keyword evidence="11" id="KW-1185">Reference proteome</keyword>
<name>A0ABX7BQZ7_9CAUL</name>
<evidence type="ECO:0000256" key="7">
    <source>
        <dbReference type="SAM" id="Coils"/>
    </source>
</evidence>
<gene>
    <name evidence="10" type="ORF">JIP62_08500</name>
</gene>
<keyword evidence="2" id="KW-0645">Protease</keyword>
<feature type="domain" description="M23ase beta-sheet core" evidence="9">
    <location>
        <begin position="264"/>
        <end position="350"/>
    </location>
</feature>
<dbReference type="PANTHER" id="PTHR21666">
    <property type="entry name" value="PEPTIDASE-RELATED"/>
    <property type="match status" value="1"/>
</dbReference>
<evidence type="ECO:0000256" key="8">
    <source>
        <dbReference type="SAM" id="SignalP"/>
    </source>
</evidence>
<dbReference type="EMBL" id="CP067977">
    <property type="protein sequence ID" value="QQQ20063.1"/>
    <property type="molecule type" value="Genomic_DNA"/>
</dbReference>
<dbReference type="PANTHER" id="PTHR21666:SF288">
    <property type="entry name" value="CELL DIVISION PROTEIN YTFB"/>
    <property type="match status" value="1"/>
</dbReference>
<evidence type="ECO:0000256" key="4">
    <source>
        <dbReference type="ARBA" id="ARBA00022801"/>
    </source>
</evidence>
<dbReference type="Proteomes" id="UP000595448">
    <property type="component" value="Chromosome"/>
</dbReference>
<protein>
    <submittedName>
        <fullName evidence="10">Peptidoglycan DD-metalloendopeptidase family protein</fullName>
    </submittedName>
</protein>
<evidence type="ECO:0000256" key="5">
    <source>
        <dbReference type="ARBA" id="ARBA00022833"/>
    </source>
</evidence>
<keyword evidence="5" id="KW-0862">Zinc</keyword>
<proteinExistence type="predicted"/>
<dbReference type="SUPFAM" id="SSF51261">
    <property type="entry name" value="Duplicated hybrid motif"/>
    <property type="match status" value="1"/>
</dbReference>
<evidence type="ECO:0000256" key="6">
    <source>
        <dbReference type="ARBA" id="ARBA00023049"/>
    </source>
</evidence>
<evidence type="ECO:0000256" key="1">
    <source>
        <dbReference type="ARBA" id="ARBA00001947"/>
    </source>
</evidence>
<comment type="cofactor">
    <cofactor evidence="1">
        <name>Zn(2+)</name>
        <dbReference type="ChEBI" id="CHEBI:29105"/>
    </cofactor>
</comment>
<keyword evidence="7" id="KW-0175">Coiled coil</keyword>
<reference evidence="10 11" key="1">
    <citation type="submission" date="2021-01" db="EMBL/GenBank/DDBJ databases">
        <title>Brevundimonas vitis sp. nov., an bacterium isolated from grape (Vitis vinifera).</title>
        <authorList>
            <person name="Jiang L."/>
            <person name="Lee J."/>
        </authorList>
    </citation>
    <scope>NUCLEOTIDE SEQUENCE [LARGE SCALE GENOMIC DNA]</scope>
    <source>
        <strain evidence="10 11">GRTSA-9</strain>
    </source>
</reference>
<keyword evidence="6" id="KW-0482">Metalloprotease</keyword>